<dbReference type="AlphaFoldDB" id="A0A9X3LTL8"/>
<gene>
    <name evidence="4" type="ORF">L8U60_00475</name>
</gene>
<dbReference type="InterPro" id="IPR000086">
    <property type="entry name" value="NUDIX_hydrolase_dom"/>
</dbReference>
<dbReference type="SUPFAM" id="SSF55811">
    <property type="entry name" value="Nudix"/>
    <property type="match status" value="1"/>
</dbReference>
<feature type="region of interest" description="Disordered" evidence="2">
    <location>
        <begin position="195"/>
        <end position="225"/>
    </location>
</feature>
<dbReference type="PROSITE" id="PS51462">
    <property type="entry name" value="NUDIX"/>
    <property type="match status" value="1"/>
</dbReference>
<dbReference type="Proteomes" id="UP001146468">
    <property type="component" value="Unassembled WGS sequence"/>
</dbReference>
<organism evidence="4 5">
    <name type="scientific">Corynebacterium meitnerae</name>
    <dbReference type="NCBI Taxonomy" id="2913498"/>
    <lineage>
        <taxon>Bacteria</taxon>
        <taxon>Bacillati</taxon>
        <taxon>Actinomycetota</taxon>
        <taxon>Actinomycetes</taxon>
        <taxon>Mycobacteriales</taxon>
        <taxon>Corynebacteriaceae</taxon>
        <taxon>Corynebacterium</taxon>
    </lineage>
</organism>
<comment type="caution">
    <text evidence="4">The sequence shown here is derived from an EMBL/GenBank/DDBJ whole genome shotgun (WGS) entry which is preliminary data.</text>
</comment>
<keyword evidence="5" id="KW-1185">Reference proteome</keyword>
<protein>
    <submittedName>
        <fullName evidence="4">NUDIX hydrolase</fullName>
    </submittedName>
</protein>
<dbReference type="RefSeq" id="WP_269964428.1">
    <property type="nucleotide sequence ID" value="NZ_JAKMUS010000001.1"/>
</dbReference>
<dbReference type="Pfam" id="PF00293">
    <property type="entry name" value="NUDIX"/>
    <property type="match status" value="1"/>
</dbReference>
<keyword evidence="1 4" id="KW-0378">Hydrolase</keyword>
<evidence type="ECO:0000256" key="1">
    <source>
        <dbReference type="ARBA" id="ARBA00022801"/>
    </source>
</evidence>
<dbReference type="Gene3D" id="3.90.79.10">
    <property type="entry name" value="Nucleoside Triphosphate Pyrophosphohydrolase"/>
    <property type="match status" value="1"/>
</dbReference>
<dbReference type="PANTHER" id="PTHR11839:SF31">
    <property type="entry name" value="ADP-RIBOSE PYROPHOSPHATASE"/>
    <property type="match status" value="1"/>
</dbReference>
<feature type="domain" description="Nudix hydrolase" evidence="3">
    <location>
        <begin position="47"/>
        <end position="178"/>
    </location>
</feature>
<sequence>MTSHSDSQRHEFTVNSSELLVDAPILAVRRDSVTMPGGTSADREIVEHFGAVAVVAVDEHERIALVEQYRHSVGRRLWELPAGLLDFAGEDELVTAQRELVEEAGLEAQNWSLLLDLVTSPGFAEESVRVFLATGLREVERPAAEDEEADMRFTWLHIEEARQAVMTGRIVNSIAIAGILAASEVIAGRSEARSVDSPFDLRPTHMAQRRQQQGIAPDMKKIGQQ</sequence>
<name>A0A9X3LTL8_9CORY</name>
<dbReference type="EMBL" id="JAKMUS010000001">
    <property type="protein sequence ID" value="MCZ9292960.1"/>
    <property type="molecule type" value="Genomic_DNA"/>
</dbReference>
<dbReference type="GO" id="GO:0005829">
    <property type="term" value="C:cytosol"/>
    <property type="evidence" value="ECO:0007669"/>
    <property type="project" value="TreeGrafter"/>
</dbReference>
<accession>A0A9X3LTL8</accession>
<dbReference type="PANTHER" id="PTHR11839">
    <property type="entry name" value="UDP/ADP-SUGAR PYROPHOSPHATASE"/>
    <property type="match status" value="1"/>
</dbReference>
<dbReference type="InterPro" id="IPR015797">
    <property type="entry name" value="NUDIX_hydrolase-like_dom_sf"/>
</dbReference>
<evidence type="ECO:0000313" key="4">
    <source>
        <dbReference type="EMBL" id="MCZ9292960.1"/>
    </source>
</evidence>
<reference evidence="4" key="1">
    <citation type="submission" date="2022-02" db="EMBL/GenBank/DDBJ databases">
        <title>Corynebacterium sp. from urogenital microbiome.</title>
        <authorList>
            <person name="Cappelli E.A."/>
            <person name="Ribeiro T.G."/>
            <person name="Peixe L."/>
        </authorList>
    </citation>
    <scope>NUCLEOTIDE SEQUENCE</scope>
    <source>
        <strain evidence="4">C8Ua_172</strain>
    </source>
</reference>
<dbReference type="GO" id="GO:0019693">
    <property type="term" value="P:ribose phosphate metabolic process"/>
    <property type="evidence" value="ECO:0007669"/>
    <property type="project" value="TreeGrafter"/>
</dbReference>
<dbReference type="GO" id="GO:0016787">
    <property type="term" value="F:hydrolase activity"/>
    <property type="evidence" value="ECO:0007669"/>
    <property type="project" value="UniProtKB-KW"/>
</dbReference>
<evidence type="ECO:0000259" key="3">
    <source>
        <dbReference type="PROSITE" id="PS51462"/>
    </source>
</evidence>
<evidence type="ECO:0000256" key="2">
    <source>
        <dbReference type="SAM" id="MobiDB-lite"/>
    </source>
</evidence>
<dbReference type="CDD" id="cd24158">
    <property type="entry name" value="NUDIX_ADPRase_Rv1700"/>
    <property type="match status" value="1"/>
</dbReference>
<dbReference type="GO" id="GO:0006753">
    <property type="term" value="P:nucleoside phosphate metabolic process"/>
    <property type="evidence" value="ECO:0007669"/>
    <property type="project" value="TreeGrafter"/>
</dbReference>
<evidence type="ECO:0000313" key="5">
    <source>
        <dbReference type="Proteomes" id="UP001146468"/>
    </source>
</evidence>
<proteinExistence type="predicted"/>